<proteinExistence type="predicted"/>
<protein>
    <recommendedName>
        <fullName evidence="3">Zinc-ribbon domain-containing protein</fullName>
    </recommendedName>
</protein>
<gene>
    <name evidence="1" type="ORF">F4827_002329</name>
</gene>
<dbReference type="RefSeq" id="WP_183724062.1">
    <property type="nucleotide sequence ID" value="NZ_JACHBW010000006.1"/>
</dbReference>
<evidence type="ECO:0008006" key="3">
    <source>
        <dbReference type="Google" id="ProtNLM"/>
    </source>
</evidence>
<keyword evidence="2" id="KW-1185">Reference proteome</keyword>
<evidence type="ECO:0000313" key="1">
    <source>
        <dbReference type="EMBL" id="MBB6102477.1"/>
    </source>
</evidence>
<organism evidence="1 2">
    <name type="scientific">Paraburkholderia bannensis</name>
    <dbReference type="NCBI Taxonomy" id="765414"/>
    <lineage>
        <taxon>Bacteria</taxon>
        <taxon>Pseudomonadati</taxon>
        <taxon>Pseudomonadota</taxon>
        <taxon>Betaproteobacteria</taxon>
        <taxon>Burkholderiales</taxon>
        <taxon>Burkholderiaceae</taxon>
        <taxon>Paraburkholderia</taxon>
    </lineage>
</organism>
<evidence type="ECO:0000313" key="2">
    <source>
        <dbReference type="Proteomes" id="UP000571554"/>
    </source>
</evidence>
<name>A0A7W9WSM2_9BURK</name>
<reference evidence="1 2" key="1">
    <citation type="submission" date="2020-08" db="EMBL/GenBank/DDBJ databases">
        <title>Above-ground endophytic microbial communities from plants in different locations in the United States.</title>
        <authorList>
            <person name="Frank C."/>
        </authorList>
    </citation>
    <scope>NUCLEOTIDE SEQUENCE [LARGE SCALE GENOMIC DNA]</scope>
    <source>
        <strain evidence="1 2">WP4_2_2</strain>
    </source>
</reference>
<comment type="caution">
    <text evidence="1">The sequence shown here is derived from an EMBL/GenBank/DDBJ whole genome shotgun (WGS) entry which is preliminary data.</text>
</comment>
<sequence length="208" mass="23289">MMAPEGLERLKNAAAQRCGQCLSRRYGGYHGKHEFKCEAGHRWKTTAQSVLRGAWCPHCAEAQAGSALLLKDGLEQLRARAAEPGGECLDEAYLGTVHRYKFRCSKGHEWSSKGGAVLRGRWCQRCAIDAQRCTIEEARAVAHERGGECLSEIYVNARAHLVWQCHRGHVWPANFDNVRNKGKWCPDCKVLNMISSAKSKARARLEAR</sequence>
<dbReference type="EMBL" id="JACHBW010000006">
    <property type="protein sequence ID" value="MBB6102477.1"/>
    <property type="molecule type" value="Genomic_DNA"/>
</dbReference>
<dbReference type="Proteomes" id="UP000571554">
    <property type="component" value="Unassembled WGS sequence"/>
</dbReference>
<dbReference type="AlphaFoldDB" id="A0A7W9WSM2"/>
<accession>A0A7W9WSM2</accession>